<dbReference type="PANTHER" id="PTHR19328:SF75">
    <property type="entry name" value="ALDOSE SUGAR DEHYDROGENASE YLII"/>
    <property type="match status" value="1"/>
</dbReference>
<dbReference type="Proteomes" id="UP001139409">
    <property type="component" value="Unassembled WGS sequence"/>
</dbReference>
<dbReference type="SUPFAM" id="SSF50952">
    <property type="entry name" value="Soluble quinoprotein glucose dehydrogenase"/>
    <property type="match status" value="1"/>
</dbReference>
<dbReference type="EMBL" id="JAIXNE010000004">
    <property type="protein sequence ID" value="MCA6077228.1"/>
    <property type="molecule type" value="Genomic_DNA"/>
</dbReference>
<dbReference type="RefSeq" id="WP_225698032.1">
    <property type="nucleotide sequence ID" value="NZ_JAIXNE010000002.1"/>
</dbReference>
<keyword evidence="5" id="KW-1185">Reference proteome</keyword>
<dbReference type="EMBL" id="JAIXNE010000003">
    <property type="protein sequence ID" value="MCA6076100.1"/>
    <property type="molecule type" value="Genomic_DNA"/>
</dbReference>
<dbReference type="InterPro" id="IPR011042">
    <property type="entry name" value="6-blade_b-propeller_TolB-like"/>
</dbReference>
<gene>
    <name evidence="2" type="ORF">LDX50_08585</name>
    <name evidence="3" type="ORF">LDX50_14555</name>
    <name evidence="4" type="ORF">LDX50_20275</name>
</gene>
<accession>A0A9X1HML0</accession>
<comment type="caution">
    <text evidence="2">The sequence shown here is derived from an EMBL/GenBank/DDBJ whole genome shotgun (WGS) entry which is preliminary data.</text>
</comment>
<evidence type="ECO:0000259" key="1">
    <source>
        <dbReference type="Pfam" id="PF07995"/>
    </source>
</evidence>
<dbReference type="InterPro" id="IPR012938">
    <property type="entry name" value="Glc/Sorbosone_DH"/>
</dbReference>
<organism evidence="2 5">
    <name type="scientific">Fulvivirga sedimenti</name>
    <dbReference type="NCBI Taxonomy" id="2879465"/>
    <lineage>
        <taxon>Bacteria</taxon>
        <taxon>Pseudomonadati</taxon>
        <taxon>Bacteroidota</taxon>
        <taxon>Cytophagia</taxon>
        <taxon>Cytophagales</taxon>
        <taxon>Fulvivirgaceae</taxon>
        <taxon>Fulvivirga</taxon>
    </lineage>
</organism>
<dbReference type="PANTHER" id="PTHR19328">
    <property type="entry name" value="HEDGEHOG-INTERACTING PROTEIN"/>
    <property type="match status" value="1"/>
</dbReference>
<name>A0A9X1HML0_9BACT</name>
<evidence type="ECO:0000313" key="4">
    <source>
        <dbReference type="EMBL" id="MCA6077228.1"/>
    </source>
</evidence>
<evidence type="ECO:0000313" key="3">
    <source>
        <dbReference type="EMBL" id="MCA6076100.1"/>
    </source>
</evidence>
<protein>
    <submittedName>
        <fullName evidence="2">PQQ-dependent sugar dehydrogenase</fullName>
    </submittedName>
</protein>
<sequence>MKSCFTVIILTAFFLSLQAQDEKRYSSGKISFELQQVEGLSGVPWGVVWLEDGAMLVTERSGKLYRIKGGDRNEVEGLPEVYVRGQGGLMDLELHPDYENNGWVYITYSGEQDGDGGNTVLIRVKIDGNRITELQELFRSTPNSTRRQHFGGRIEFDDKGYLFLSLGERGDSKNAQDLSVTSGSIVRLFDDGKIPEDNPFVGETSARPEIWSWGHRNPQGLAWHKSLGVMLETEHGPMGGDELNLIKKGANYGWPEITYGKNYDGTIITEETKREGMEQPLTYWVPSIAPSSLIIVESDRYPEWKGHALVGSLKFGYLERVVLDGLKVVSKEKMLEGIGRIREVKEGPDGYIYILVEGKGIFRIIPEKS</sequence>
<dbReference type="Pfam" id="PF07995">
    <property type="entry name" value="GSDH"/>
    <property type="match status" value="1"/>
</dbReference>
<reference evidence="2" key="1">
    <citation type="submission" date="2021-09" db="EMBL/GenBank/DDBJ databases">
        <title>Fulvivirga sp. isolated from coastal sediment.</title>
        <authorList>
            <person name="Yu H."/>
        </authorList>
    </citation>
    <scope>NUCLEOTIDE SEQUENCE</scope>
    <source>
        <strain evidence="2">1062</strain>
    </source>
</reference>
<proteinExistence type="predicted"/>
<dbReference type="Gene3D" id="2.120.10.30">
    <property type="entry name" value="TolB, C-terminal domain"/>
    <property type="match status" value="1"/>
</dbReference>
<evidence type="ECO:0000313" key="5">
    <source>
        <dbReference type="Proteomes" id="UP001139409"/>
    </source>
</evidence>
<evidence type="ECO:0000313" key="2">
    <source>
        <dbReference type="EMBL" id="MCA6074923.1"/>
    </source>
</evidence>
<feature type="domain" description="Glucose/Sorbosone dehydrogenase" evidence="1">
    <location>
        <begin position="44"/>
        <end position="358"/>
    </location>
</feature>
<dbReference type="InterPro" id="IPR011041">
    <property type="entry name" value="Quinoprot_gluc/sorb_DH_b-prop"/>
</dbReference>
<dbReference type="EMBL" id="JAIXNE010000002">
    <property type="protein sequence ID" value="MCA6074923.1"/>
    <property type="molecule type" value="Genomic_DNA"/>
</dbReference>
<dbReference type="AlphaFoldDB" id="A0A9X1HML0"/>